<proteinExistence type="predicted"/>
<keyword evidence="2" id="KW-0808">Transferase</keyword>
<name>A0A7D7LA67_9NOSO</name>
<dbReference type="AlphaFoldDB" id="A0A7D7LA67"/>
<dbReference type="SUPFAM" id="SSF56112">
    <property type="entry name" value="Protein kinase-like (PK-like)"/>
    <property type="match status" value="1"/>
</dbReference>
<dbReference type="InterPro" id="IPR002575">
    <property type="entry name" value="Aminoglycoside_PTrfase"/>
</dbReference>
<keyword evidence="3" id="KW-1185">Reference proteome</keyword>
<protein>
    <submittedName>
        <fullName evidence="2">Phosphotransferase</fullName>
    </submittedName>
</protein>
<dbReference type="Pfam" id="PF01636">
    <property type="entry name" value="APH"/>
    <property type="match status" value="1"/>
</dbReference>
<evidence type="ECO:0000259" key="1">
    <source>
        <dbReference type="Pfam" id="PF01636"/>
    </source>
</evidence>
<dbReference type="Proteomes" id="UP000514713">
    <property type="component" value="Chromosome"/>
</dbReference>
<dbReference type="InterPro" id="IPR011009">
    <property type="entry name" value="Kinase-like_dom_sf"/>
</dbReference>
<dbReference type="PANTHER" id="PTHR21310">
    <property type="entry name" value="AMINOGLYCOSIDE PHOSPHOTRANSFERASE-RELATED-RELATED"/>
    <property type="match status" value="1"/>
</dbReference>
<dbReference type="GO" id="GO:0016740">
    <property type="term" value="F:transferase activity"/>
    <property type="evidence" value="ECO:0007669"/>
    <property type="project" value="UniProtKB-KW"/>
</dbReference>
<organism evidence="2 3">
    <name type="scientific">Nostoc edaphicum CCNP1411</name>
    <dbReference type="NCBI Taxonomy" id="1472755"/>
    <lineage>
        <taxon>Bacteria</taxon>
        <taxon>Bacillati</taxon>
        <taxon>Cyanobacteriota</taxon>
        <taxon>Cyanophyceae</taxon>
        <taxon>Nostocales</taxon>
        <taxon>Nostocaceae</taxon>
        <taxon>Nostoc</taxon>
    </lineage>
</organism>
<feature type="domain" description="Aminoglycoside phosphotransferase" evidence="1">
    <location>
        <begin position="33"/>
        <end position="239"/>
    </location>
</feature>
<dbReference type="Gene3D" id="3.90.1200.10">
    <property type="match status" value="1"/>
</dbReference>
<sequence length="303" mass="34494">MVSGFTVNIPSSYLEKIRAVYPNISLDHLDFNQDGMVNDVVIVNHELVCRFAKDDWGKQVLSHEAKVLEVVQKYVELRVPHFEHLEEGFACYRFIKGEPLSRNTLLKLSEASQLHIIAQLARFHQQLHSIPYEVLVNAGVSSSDAERSREDWLQLYEQVQETLFPHLWRHQQTWIHEHFAPVITGELDLNYTRVLIDGDKPVYHILFDPISESISGLIDFGTAGLGDAACDIAVQLGNYGESIVRRMESDYPMLPDVIDRARFWVGTLELQWALAGVKFNHISLSLAHIGLAREVQPLGTRLS</sequence>
<gene>
    <name evidence="2" type="ORF">HUN01_11870</name>
</gene>
<dbReference type="EMBL" id="CP054698">
    <property type="protein sequence ID" value="QMS88256.1"/>
    <property type="molecule type" value="Genomic_DNA"/>
</dbReference>
<reference evidence="3" key="1">
    <citation type="submission" date="2020-06" db="EMBL/GenBank/DDBJ databases">
        <title>Nostoc edaphicum CCNP1411 genome.</title>
        <authorList>
            <person name="Fidor A."/>
            <person name="Grabski M."/>
            <person name="Gawor J."/>
            <person name="Gromadka R."/>
            <person name="Wegrzyn G."/>
            <person name="Mazur-Marzec H."/>
        </authorList>
    </citation>
    <scope>NUCLEOTIDE SEQUENCE [LARGE SCALE GENOMIC DNA]</scope>
    <source>
        <strain evidence="3">CCNP1411</strain>
    </source>
</reference>
<dbReference type="InterPro" id="IPR051678">
    <property type="entry name" value="AGP_Transferase"/>
</dbReference>
<dbReference type="PANTHER" id="PTHR21310:SF42">
    <property type="entry name" value="BIFUNCTIONAL AAC_APH"/>
    <property type="match status" value="1"/>
</dbReference>
<dbReference type="KEGG" id="ned:HUN01_11870"/>
<dbReference type="Gene3D" id="3.30.200.20">
    <property type="entry name" value="Phosphorylase Kinase, domain 1"/>
    <property type="match status" value="1"/>
</dbReference>
<evidence type="ECO:0000313" key="3">
    <source>
        <dbReference type="Proteomes" id="UP000514713"/>
    </source>
</evidence>
<evidence type="ECO:0000313" key="2">
    <source>
        <dbReference type="EMBL" id="QMS88256.1"/>
    </source>
</evidence>
<accession>A0A7D7LA67</accession>